<dbReference type="AlphaFoldDB" id="A0A6A6HIU1"/>
<dbReference type="PANTHER" id="PTHR43279">
    <property type="entry name" value="CATECHOL-2,3-DIOXYGENASE"/>
    <property type="match status" value="1"/>
</dbReference>
<gene>
    <name evidence="2" type="ORF">EV356DRAFT_509589</name>
</gene>
<feature type="domain" description="VOC" evidence="1">
    <location>
        <begin position="20"/>
        <end position="139"/>
    </location>
</feature>
<reference evidence="2" key="1">
    <citation type="journal article" date="2020" name="Stud. Mycol.">
        <title>101 Dothideomycetes genomes: a test case for predicting lifestyles and emergence of pathogens.</title>
        <authorList>
            <person name="Haridas S."/>
            <person name="Albert R."/>
            <person name="Binder M."/>
            <person name="Bloem J."/>
            <person name="Labutti K."/>
            <person name="Salamov A."/>
            <person name="Andreopoulos B."/>
            <person name="Baker S."/>
            <person name="Barry K."/>
            <person name="Bills G."/>
            <person name="Bluhm B."/>
            <person name="Cannon C."/>
            <person name="Castanera R."/>
            <person name="Culley D."/>
            <person name="Daum C."/>
            <person name="Ezra D."/>
            <person name="Gonzalez J."/>
            <person name="Henrissat B."/>
            <person name="Kuo A."/>
            <person name="Liang C."/>
            <person name="Lipzen A."/>
            <person name="Lutzoni F."/>
            <person name="Magnuson J."/>
            <person name="Mondo S."/>
            <person name="Nolan M."/>
            <person name="Ohm R."/>
            <person name="Pangilinan J."/>
            <person name="Park H.-J."/>
            <person name="Ramirez L."/>
            <person name="Alfaro M."/>
            <person name="Sun H."/>
            <person name="Tritt A."/>
            <person name="Yoshinaga Y."/>
            <person name="Zwiers L.-H."/>
            <person name="Turgeon B."/>
            <person name="Goodwin S."/>
            <person name="Spatafora J."/>
            <person name="Crous P."/>
            <person name="Grigoriev I."/>
        </authorList>
    </citation>
    <scope>NUCLEOTIDE SEQUENCE</scope>
    <source>
        <strain evidence="2">Tuck. ex Michener</strain>
    </source>
</reference>
<dbReference type="OrthoDB" id="5371818at2759"/>
<dbReference type="InterPro" id="IPR037523">
    <property type="entry name" value="VOC_core"/>
</dbReference>
<keyword evidence="2" id="KW-0560">Oxidoreductase</keyword>
<dbReference type="InterPro" id="IPR029068">
    <property type="entry name" value="Glyas_Bleomycin-R_OHBP_Dase"/>
</dbReference>
<dbReference type="SUPFAM" id="SSF54593">
    <property type="entry name" value="Glyoxalase/Bleomycin resistance protein/Dihydroxybiphenyl dioxygenase"/>
    <property type="match status" value="1"/>
</dbReference>
<evidence type="ECO:0000313" key="2">
    <source>
        <dbReference type="EMBL" id="KAF2237738.1"/>
    </source>
</evidence>
<dbReference type="PROSITE" id="PS51819">
    <property type="entry name" value="VOC"/>
    <property type="match status" value="1"/>
</dbReference>
<keyword evidence="2" id="KW-0223">Dioxygenase</keyword>
<sequence>MSSSSFNFNATNGKVTSPIKLAHIVLYTNQLDKMEKFYVDFLGGHVAHKAPHQMSFITYDDEHHRIALIEAPSLKRKDHHACGLHHIAFTFPTPQALLLAYRQRLVQYSIKPWWCVNHGPTVSLYYQDPDGNSIETQVDCFENNEDATAFMEGEKFRINPIGVDFDPEDMIKKLEADANWDGWRKREDIGERGIDSVLMPA</sequence>
<dbReference type="Gene3D" id="3.10.180.10">
    <property type="entry name" value="2,3-Dihydroxybiphenyl 1,2-Dioxygenase, domain 1"/>
    <property type="match status" value="1"/>
</dbReference>
<name>A0A6A6HIU1_VIRVR</name>
<evidence type="ECO:0000313" key="3">
    <source>
        <dbReference type="Proteomes" id="UP000800092"/>
    </source>
</evidence>
<accession>A0A6A6HIU1</accession>
<protein>
    <submittedName>
        <fullName evidence="2">Glyoxalase bleomycin resistance protein dioxygenase</fullName>
    </submittedName>
</protein>
<keyword evidence="3" id="KW-1185">Reference proteome</keyword>
<evidence type="ECO:0000259" key="1">
    <source>
        <dbReference type="PROSITE" id="PS51819"/>
    </source>
</evidence>
<dbReference type="PANTHER" id="PTHR43279:SF1">
    <property type="entry name" value="CATECHOL-2,3-DIOXYGENASE"/>
    <property type="match status" value="1"/>
</dbReference>
<organism evidence="2 3">
    <name type="scientific">Viridothelium virens</name>
    <name type="common">Speckled blister lichen</name>
    <name type="synonym">Trypethelium virens</name>
    <dbReference type="NCBI Taxonomy" id="1048519"/>
    <lineage>
        <taxon>Eukaryota</taxon>
        <taxon>Fungi</taxon>
        <taxon>Dikarya</taxon>
        <taxon>Ascomycota</taxon>
        <taxon>Pezizomycotina</taxon>
        <taxon>Dothideomycetes</taxon>
        <taxon>Dothideomycetes incertae sedis</taxon>
        <taxon>Trypetheliales</taxon>
        <taxon>Trypetheliaceae</taxon>
        <taxon>Viridothelium</taxon>
    </lineage>
</organism>
<dbReference type="GO" id="GO:0051213">
    <property type="term" value="F:dioxygenase activity"/>
    <property type="evidence" value="ECO:0007669"/>
    <property type="project" value="UniProtKB-KW"/>
</dbReference>
<dbReference type="Proteomes" id="UP000800092">
    <property type="component" value="Unassembled WGS sequence"/>
</dbReference>
<dbReference type="Pfam" id="PF00903">
    <property type="entry name" value="Glyoxalase"/>
    <property type="match status" value="1"/>
</dbReference>
<dbReference type="EMBL" id="ML991778">
    <property type="protein sequence ID" value="KAF2237738.1"/>
    <property type="molecule type" value="Genomic_DNA"/>
</dbReference>
<dbReference type="InterPro" id="IPR004360">
    <property type="entry name" value="Glyas_Fos-R_dOase_dom"/>
</dbReference>
<proteinExistence type="predicted"/>